<keyword evidence="1" id="KW-0812">Transmembrane</keyword>
<protein>
    <submittedName>
        <fullName evidence="2">Uncharacterized protein</fullName>
    </submittedName>
</protein>
<evidence type="ECO:0000313" key="2">
    <source>
        <dbReference type="EMBL" id="KKN31978.1"/>
    </source>
</evidence>
<reference evidence="2" key="1">
    <citation type="journal article" date="2015" name="Nature">
        <title>Complex archaea that bridge the gap between prokaryotes and eukaryotes.</title>
        <authorList>
            <person name="Spang A."/>
            <person name="Saw J.H."/>
            <person name="Jorgensen S.L."/>
            <person name="Zaremba-Niedzwiedzka K."/>
            <person name="Martijn J."/>
            <person name="Lind A.E."/>
            <person name="van Eijk R."/>
            <person name="Schleper C."/>
            <person name="Guy L."/>
            <person name="Ettema T.J."/>
        </authorList>
    </citation>
    <scope>NUCLEOTIDE SEQUENCE</scope>
</reference>
<feature type="transmembrane region" description="Helical" evidence="1">
    <location>
        <begin position="9"/>
        <end position="26"/>
    </location>
</feature>
<dbReference type="EMBL" id="LAZR01002287">
    <property type="protein sequence ID" value="KKN31978.1"/>
    <property type="molecule type" value="Genomic_DNA"/>
</dbReference>
<accession>A0A0F9SS19</accession>
<gene>
    <name evidence="2" type="ORF">LCGC14_0818580</name>
</gene>
<evidence type="ECO:0000256" key="1">
    <source>
        <dbReference type="SAM" id="Phobius"/>
    </source>
</evidence>
<organism evidence="2">
    <name type="scientific">marine sediment metagenome</name>
    <dbReference type="NCBI Taxonomy" id="412755"/>
    <lineage>
        <taxon>unclassified sequences</taxon>
        <taxon>metagenomes</taxon>
        <taxon>ecological metagenomes</taxon>
    </lineage>
</organism>
<feature type="transmembrane region" description="Helical" evidence="1">
    <location>
        <begin position="32"/>
        <end position="51"/>
    </location>
</feature>
<keyword evidence="1" id="KW-0472">Membrane</keyword>
<name>A0A0F9SS19_9ZZZZ</name>
<comment type="caution">
    <text evidence="2">The sequence shown here is derived from an EMBL/GenBank/DDBJ whole genome shotgun (WGS) entry which is preliminary data.</text>
</comment>
<sequence>MKKEISKVSLKMILVVLFFFTLIVEVMIKHSFLISLCWSILVIFGAVVLVMEIKDWNNKRN</sequence>
<dbReference type="AlphaFoldDB" id="A0A0F9SS19"/>
<keyword evidence="1" id="KW-1133">Transmembrane helix</keyword>
<proteinExistence type="predicted"/>